<evidence type="ECO:0000313" key="3">
    <source>
        <dbReference type="EMBL" id="MBE7367692.1"/>
    </source>
</evidence>
<keyword evidence="1" id="KW-0812">Transmembrane</keyword>
<dbReference type="Proteomes" id="UP000806285">
    <property type="component" value="Unassembled WGS sequence"/>
</dbReference>
<feature type="transmembrane region" description="Helical" evidence="1">
    <location>
        <begin position="141"/>
        <end position="158"/>
    </location>
</feature>
<keyword evidence="1" id="KW-0472">Membrane</keyword>
<name>A0ABR9S2F5_9BURK</name>
<reference evidence="3 4" key="1">
    <citation type="submission" date="2020-10" db="EMBL/GenBank/DDBJ databases">
        <title>Ramlibacter sp. HM2 16S ribosomal RNA gene Genome sequencing and assembly.</title>
        <authorList>
            <person name="Kang M."/>
        </authorList>
    </citation>
    <scope>NUCLEOTIDE SEQUENCE [LARGE SCALE GENOMIC DNA]</scope>
    <source>
        <strain evidence="3 4">HM2</strain>
    </source>
</reference>
<evidence type="ECO:0000256" key="1">
    <source>
        <dbReference type="SAM" id="Phobius"/>
    </source>
</evidence>
<dbReference type="PANTHER" id="PTHR37299:SF1">
    <property type="entry name" value="STAGE 0 SPORULATION PROTEIN A HOMOLOG"/>
    <property type="match status" value="1"/>
</dbReference>
<gene>
    <name evidence="3" type="ORF">IM787_08955</name>
</gene>
<evidence type="ECO:0000259" key="2">
    <source>
        <dbReference type="PROSITE" id="PS50930"/>
    </source>
</evidence>
<organism evidence="3 4">
    <name type="scientific">Ramlibacter pallidus</name>
    <dbReference type="NCBI Taxonomy" id="2780087"/>
    <lineage>
        <taxon>Bacteria</taxon>
        <taxon>Pseudomonadati</taxon>
        <taxon>Pseudomonadota</taxon>
        <taxon>Betaproteobacteria</taxon>
        <taxon>Burkholderiales</taxon>
        <taxon>Comamonadaceae</taxon>
        <taxon>Ramlibacter</taxon>
    </lineage>
</organism>
<keyword evidence="1" id="KW-1133">Transmembrane helix</keyword>
<dbReference type="RefSeq" id="WP_193676276.1">
    <property type="nucleotide sequence ID" value="NZ_JADDIV010000002.1"/>
</dbReference>
<dbReference type="PANTHER" id="PTHR37299">
    <property type="entry name" value="TRANSCRIPTIONAL REGULATOR-RELATED"/>
    <property type="match status" value="1"/>
</dbReference>
<dbReference type="EMBL" id="JADDIV010000002">
    <property type="protein sequence ID" value="MBE7367692.1"/>
    <property type="molecule type" value="Genomic_DNA"/>
</dbReference>
<dbReference type="InterPro" id="IPR007492">
    <property type="entry name" value="LytTR_DNA-bd_dom"/>
</dbReference>
<accession>A0ABR9S2F5</accession>
<comment type="caution">
    <text evidence="3">The sequence shown here is derived from an EMBL/GenBank/DDBJ whole genome shotgun (WGS) entry which is preliminary data.</text>
</comment>
<dbReference type="InterPro" id="IPR012379">
    <property type="entry name" value="LytTR_MHYE"/>
</dbReference>
<dbReference type="PIRSF" id="PIRSF031767">
    <property type="entry name" value="MHYE_LytTR"/>
    <property type="match status" value="1"/>
</dbReference>
<dbReference type="InterPro" id="IPR046947">
    <property type="entry name" value="LytR-like"/>
</dbReference>
<keyword evidence="4" id="KW-1185">Reference proteome</keyword>
<protein>
    <submittedName>
        <fullName evidence="3">LytTR family transcriptional regulator</fullName>
    </submittedName>
</protein>
<feature type="transmembrane region" description="Helical" evidence="1">
    <location>
        <begin position="56"/>
        <end position="76"/>
    </location>
</feature>
<dbReference type="PROSITE" id="PS50930">
    <property type="entry name" value="HTH_LYTTR"/>
    <property type="match status" value="1"/>
</dbReference>
<proteinExistence type="predicted"/>
<dbReference type="Gene3D" id="2.40.50.1020">
    <property type="entry name" value="LytTr DNA-binding domain"/>
    <property type="match status" value="1"/>
</dbReference>
<dbReference type="SMART" id="SM00850">
    <property type="entry name" value="LytTR"/>
    <property type="match status" value="1"/>
</dbReference>
<feature type="domain" description="HTH LytTR-type" evidence="2">
    <location>
        <begin position="192"/>
        <end position="293"/>
    </location>
</feature>
<sequence>MSSTSPDWFVRYQPWRRQAEIGFWVVILAAEVVFNTFTSWIDLRRGGADFPLWRPAVWEVTSTLVIGLLIPAVVAFERRFPLHWGTLRRHLPWHLAATVVFCAVHVVLMIALRKAVHAAIGDSYPVSDLARVFAYEYLKDVRTYALVLVAVWSYRLLLMRVRGEARLLDPPEPAAGAAPSPPPGPAPRPERFLVRKLRKEFLVAANDIEWLQAQGNYVGLHVRGHDYLLRSTLTEFLDQLDPTRFARVHRSYAVNLDHVAEIEPLDAGDARLRMKDGSPVPCSRRYRDALGRG</sequence>
<feature type="transmembrane region" description="Helical" evidence="1">
    <location>
        <begin position="91"/>
        <end position="112"/>
    </location>
</feature>
<evidence type="ECO:0000313" key="4">
    <source>
        <dbReference type="Proteomes" id="UP000806285"/>
    </source>
</evidence>
<feature type="transmembrane region" description="Helical" evidence="1">
    <location>
        <begin position="21"/>
        <end position="41"/>
    </location>
</feature>
<dbReference type="Pfam" id="PF04397">
    <property type="entry name" value="LytTR"/>
    <property type="match status" value="1"/>
</dbReference>